<feature type="region of interest" description="Disordered" evidence="15">
    <location>
        <begin position="2359"/>
        <end position="2383"/>
    </location>
</feature>
<keyword evidence="10" id="KW-1015">Disulfide bond</keyword>
<keyword evidence="17" id="KW-1185">Reference proteome</keyword>
<evidence type="ECO:0000256" key="9">
    <source>
        <dbReference type="ARBA" id="ARBA00023136"/>
    </source>
</evidence>
<dbReference type="InterPro" id="IPR001627">
    <property type="entry name" value="Semap_dom"/>
</dbReference>
<keyword evidence="8" id="KW-1133">Transmembrane helix</keyword>
<name>A0A6P6Y4V1_DERPT</name>
<keyword evidence="5" id="KW-0732">Signal</keyword>
<dbReference type="InterPro" id="IPR002165">
    <property type="entry name" value="Plexin_repeat"/>
</dbReference>
<feature type="compositionally biased region" description="Basic residues" evidence="15">
    <location>
        <begin position="7"/>
        <end position="18"/>
    </location>
</feature>
<dbReference type="InterPro" id="IPR016201">
    <property type="entry name" value="PSI"/>
</dbReference>
<dbReference type="GO" id="GO:0008045">
    <property type="term" value="P:motor neuron axon guidance"/>
    <property type="evidence" value="ECO:0007669"/>
    <property type="project" value="TreeGrafter"/>
</dbReference>
<evidence type="ECO:0000256" key="15">
    <source>
        <dbReference type="SAM" id="MobiDB-lite"/>
    </source>
</evidence>
<dbReference type="PANTHER" id="PTHR22625:SF44">
    <property type="entry name" value="PLEXIN-B"/>
    <property type="match status" value="1"/>
</dbReference>
<comment type="similarity">
    <text evidence="2">Belongs to the plexin family.</text>
</comment>
<feature type="region of interest" description="Disordered" evidence="15">
    <location>
        <begin position="1980"/>
        <end position="2008"/>
    </location>
</feature>
<sequence>MILSSSLRHRNHHHHHNRRDIIGSKDHQHNHHHQELLKSAKTTNSILTPSSSSTMKNNDAVGDVNIESSLTLQTTLRSYTTTNKSINFTHIELDSITGNIYVGASNWIFQLDSNQLLVEHAIRTGPIHDSSQCPPSDCSGIDPSLIQITNNINKILLIEPYARMLIVCGSVHQGACTRHRLEDISKHEELIPLPVASNDENSSTIAFVGPARYFGVQLTPILYVAATDTRIGPYRDMVPAISGRSLESNRLFTIIDRGFADSARVDISSNIRDYFLVNYIYGFYANDYVYFAQIQRRSYLRTLEEMGYITRLSRVCVSDAGFHTYTEITLECYSTTTTNYNLLQDAILIKAGSDLSDSLNIERNSLILIGIFTNSHDHTNRPNGDKSAVCLYPINNIEQRFAENIHLCYNGSVYSRNMDYIAGSVNQCPEPGKAGNVFNFCNEAVKLNGSIPLRQQAAIVYDDNHTVLTAVAAGITGQHTVAFLGTNYGSIKKVLLTKGNYGEQFDEITIDPNQPILADLFVDNEQNPQFLIAASPYKVVKLPIETCIQHNTCDQCLQARNPYCGWCSLQKRCTIKSECLYSNDNNQNHQTRWLSLETSQCIDFQAIKPEFISINLLAPVELIINQLPQLPYGANYLCIFEQQGQPIQAIVTRNGLICQTPPIHLRPKIPNGYDHINIDVSVRSSETDTDFIHRSFIYFDCSLHKSCKSCVTSAWDCNWCMHENLCTFNTSLCTRRMIVGENSAQNSLIKGVQHCPSFNIEQEIIIPDGQRRELTIEIRNLIPLNDQFQCIIEIEQAKERVQARISDNKIICNELMLSYQEEIGQQRASLTVLLNSDTFIDRTNFTIYKCQYLGAYAGRADCSLCQTRDNKFGCVWCQNQCLYNDQCLDSPVINSCPPPRIDYIHPISGPIEGGTLVSIEGSNLGSSFDEIKDRISIGGIPCRPIKYNISIRIVCRTGQSLIGPQSALVIIGNRAGVTRAQEKFQYKIIELIDVNPKIGPQSGGTRIYLSGKNLNIGSNVAIYLDDLPCHVERSLASSYQMSCRTSAAPYSSYVVTRLILMIDGANYTLANPFLYTADPSIDHIEPLQSFFSGGRLITVIGSQFTSIQQPRMLVFVPRTLSSSTSNNQQQQQQIKNHYPTIWPPYQQQQHNIDNNRLINESLCIVLSSIKMLCQSPMINGDLQLLASNLSSQTKQNHNRDNHNQQRNHNNSTLHHIPNQIYLQIGFIMDNTISTLELDQYYPQLDSNILYVSDPIIYSVNNGHGKSIIINDNRINNDGINNNGDNILPFNGDVIVIEGENLAVLLLSEYELNVTIGQQRCNLTSVNMRQIICQPPIYPPPSPTDELGRRNSIELPAIVLKIGNMRRHLGYLHYSDYFYDNFNELLIVISIIIGTILTIISIIILAAYKHKTNEAEREYKRIQLQMDTLENNVRSECKQAFAELQTDILQANGLLSVDDLPKISLPMHDERTFLLRMFFASGTPWPSSPLSSSDLCKDNFGLNDGSNQQSLIINNIQQLKYNYLYQMFWYCSPYFNINNNNDNDNGDNNNAEKLQNINQQSFLIKSMNNNNDLNYHYPTNGSLQQPVENFYTINRSMIMKSMADNNQQQQQRPSIIIEQFEQLLLNQKFLLILINTLEQQTKTFSINDRLHFASLLTITLLDRMEYSFDIMRKLLSKLIDRFSLNKHQQQQQQHSNQLIKYNDSIVEKMLIDWLSICLYKYAREISSGPLFLLFSAIKHQIDKGPVDFVTGNSRYTLSEEKLLREQIDYKTLTVNIFLDEKLQQTLPPIISINNNNNNHRSSISDRYSTIQNCRTATINNKHRRGIITGQQQQSSSTTTLRSINNRMGKKSMDYHHHQIGNDHQSIANMVEDNNTTTTNTTITPNSTPINSDDFNLSNNGRSGSGSGSGSGDPTSNSTDIIIDNNKLDDNNNDNNGYTCRILDCDTITQVKMKIIDTLYRFVPNVDRPSVNDLQLYWKSLKPKQQQQTSTTSSTSSSNPTNNILRPTPLINNNGGDYNGGTEASFNSSDHSQTILRNQSSITYQDVYGVASLMSKTDADKIYNASRRSDTISLEMIDILLDDYDHSTQILTANETIWRRLNTISHYGIMDGAIFYLCLRSSSSLLSSSASPTTTTSTKSSSSYNGDENVKHVNNPIVNNQSKYRYQSNIYNQDQIISNNIHGGNGGDIYNGNNSIANDDNTEFHLYEQIPADRNWNNNHQDSSLYDSGNGGTITNDNNNFIYNNNSQISSSSSLRRRQLPATSMMINYNHYNELPQQQYEPYIYQQQQRPLSSIFHNNQDEIYGLANHTNQSFINQPTKLLLQTNNQSSSSTYRLNSITMNNRSFARNVYDRLSLFMKGSSSTTKRRRQQQRRINHHTLHNNNNNRILTNQSKRFINNNQNDNDEQHNIWHLVKPSSLINDCIIGVSGGNFLYNNHNDGKNRYNLRTMRQRRALRRRQQQQQKPFSSLTPAMSTITNAGKQSSQLSAAAAAAAAALSASQITLDRHNKPNFNNSISMNSLALKSSLQTITTTTISSSTTTTTSTTTTIANDNNSPLSMASSLLASIFCPNLQQQQQQHLQLNSSISTYLINRSIPEIYLTRLLTTKGIIQQYIDDFFNTIFTVNEHLPIAIKWLFDFFDQEAMKNSINNPDTLISWKNNSLILRFWVTILRMPEILFDIQSNISIDICLDILAKNLIDTCETNLIINNDNVGGGVNCSIGVNNNNNLANQNNNNNSTLLGKLSNNNNSSTNKLLNTRDLINYQQIINQYYNDISLLPSIQESDIIAYMKDVSKTFEGKIQKEKSLEQLLTYCIQYKDEIFQSLSNDQLTQQEHLHLKFETIIYAAMATNHYHHPQQSQSQYGHHHFQQQQSQQQRTNGISRV</sequence>
<feature type="compositionally biased region" description="Low complexity" evidence="15">
    <location>
        <begin position="2853"/>
        <end position="2873"/>
    </location>
</feature>
<protein>
    <submittedName>
        <fullName evidence="18">Plexin-B-like</fullName>
    </submittedName>
</protein>
<dbReference type="GO" id="GO:0097374">
    <property type="term" value="P:sensory neuron axon guidance"/>
    <property type="evidence" value="ECO:0007669"/>
    <property type="project" value="TreeGrafter"/>
</dbReference>
<dbReference type="SUPFAM" id="SSF81296">
    <property type="entry name" value="E set domains"/>
    <property type="match status" value="3"/>
</dbReference>
<reference evidence="18" key="1">
    <citation type="submission" date="2025-08" db="UniProtKB">
        <authorList>
            <consortium name="RefSeq"/>
        </authorList>
    </citation>
    <scope>IDENTIFICATION</scope>
    <source>
        <strain evidence="18">Airmid</strain>
    </source>
</reference>
<keyword evidence="11" id="KW-0675">Receptor</keyword>
<feature type="region of interest" description="Disordered" evidence="15">
    <location>
        <begin position="2124"/>
        <end position="2153"/>
    </location>
</feature>
<dbReference type="InterPro" id="IPR015943">
    <property type="entry name" value="WD40/YVTN_repeat-like_dom_sf"/>
</dbReference>
<evidence type="ECO:0000256" key="2">
    <source>
        <dbReference type="ARBA" id="ARBA00010297"/>
    </source>
</evidence>
<feature type="compositionally biased region" description="Basic and acidic residues" evidence="15">
    <location>
        <begin position="19"/>
        <end position="38"/>
    </location>
</feature>
<evidence type="ECO:0000256" key="8">
    <source>
        <dbReference type="ARBA" id="ARBA00022989"/>
    </source>
</evidence>
<dbReference type="GO" id="GO:0050772">
    <property type="term" value="P:positive regulation of axonogenesis"/>
    <property type="evidence" value="ECO:0007669"/>
    <property type="project" value="TreeGrafter"/>
</dbReference>
<evidence type="ECO:0000256" key="11">
    <source>
        <dbReference type="ARBA" id="ARBA00023170"/>
    </source>
</evidence>
<dbReference type="InterPro" id="IPR036352">
    <property type="entry name" value="Semap_dom_sf"/>
</dbReference>
<dbReference type="Pfam" id="PF01437">
    <property type="entry name" value="PSI"/>
    <property type="match status" value="1"/>
</dbReference>
<evidence type="ECO:0000256" key="7">
    <source>
        <dbReference type="ARBA" id="ARBA00022902"/>
    </source>
</evidence>
<evidence type="ECO:0000256" key="10">
    <source>
        <dbReference type="ARBA" id="ARBA00023157"/>
    </source>
</evidence>
<comment type="subcellular location">
    <subcellularLocation>
        <location evidence="1">Cell membrane</location>
        <topology evidence="1">Single-pass type I membrane protein</topology>
    </subcellularLocation>
</comment>
<dbReference type="GO" id="GO:0002116">
    <property type="term" value="C:semaphorin receptor complex"/>
    <property type="evidence" value="ECO:0007669"/>
    <property type="project" value="TreeGrafter"/>
</dbReference>
<feature type="compositionally biased region" description="Low complexity" evidence="15">
    <location>
        <begin position="2124"/>
        <end position="2141"/>
    </location>
</feature>
<dbReference type="OMA" id="DWLSICL"/>
<evidence type="ECO:0000256" key="3">
    <source>
        <dbReference type="ARBA" id="ARBA00022475"/>
    </source>
</evidence>
<dbReference type="InterPro" id="IPR013783">
    <property type="entry name" value="Ig-like_fold"/>
</dbReference>
<dbReference type="SUPFAM" id="SSF48350">
    <property type="entry name" value="GTPase activation domain, GAP"/>
    <property type="match status" value="2"/>
</dbReference>
<evidence type="ECO:0000256" key="4">
    <source>
        <dbReference type="ARBA" id="ARBA00022692"/>
    </source>
</evidence>
<keyword evidence="14" id="KW-0175">Coiled coil</keyword>
<evidence type="ECO:0000313" key="18">
    <source>
        <dbReference type="RefSeq" id="XP_027200051.1"/>
    </source>
</evidence>
<dbReference type="InterPro" id="IPR013548">
    <property type="entry name" value="Plexin_cytoplasmic_RasGAP_dom"/>
</dbReference>
<feature type="compositionally biased region" description="Polar residues" evidence="15">
    <location>
        <begin position="40"/>
        <end position="57"/>
    </location>
</feature>
<feature type="region of interest" description="Disordered" evidence="15">
    <location>
        <begin position="2852"/>
        <end position="2881"/>
    </location>
</feature>
<evidence type="ECO:0000256" key="12">
    <source>
        <dbReference type="ARBA" id="ARBA00023180"/>
    </source>
</evidence>
<dbReference type="KEGG" id="dpte:113794156"/>
<dbReference type="SUPFAM" id="SSF103575">
    <property type="entry name" value="Plexin repeat"/>
    <property type="match status" value="1"/>
</dbReference>
<feature type="region of interest" description="Disordered" evidence="15">
    <location>
        <begin position="1"/>
        <end position="59"/>
    </location>
</feature>
<keyword evidence="12" id="KW-0325">Glycoprotein</keyword>
<dbReference type="Gene3D" id="3.10.20.90">
    <property type="entry name" value="Phosphatidylinositol 3-kinase Catalytic Subunit, Chain A, domain 1"/>
    <property type="match status" value="2"/>
</dbReference>
<dbReference type="InterPro" id="IPR008936">
    <property type="entry name" value="Rho_GTPase_activation_prot"/>
</dbReference>
<dbReference type="Pfam" id="PF24317">
    <property type="entry name" value="PSI_Plexin-B"/>
    <property type="match status" value="1"/>
</dbReference>
<keyword evidence="6" id="KW-0677">Repeat</keyword>
<dbReference type="SMART" id="SM00429">
    <property type="entry name" value="IPT"/>
    <property type="match status" value="3"/>
</dbReference>
<feature type="compositionally biased region" description="Low complexity" evidence="15">
    <location>
        <begin position="1983"/>
        <end position="1996"/>
    </location>
</feature>
<evidence type="ECO:0000259" key="16">
    <source>
        <dbReference type="PROSITE" id="PS51004"/>
    </source>
</evidence>
<evidence type="ECO:0000313" key="17">
    <source>
        <dbReference type="Proteomes" id="UP000515146"/>
    </source>
</evidence>
<dbReference type="Pfam" id="PF08337">
    <property type="entry name" value="Plexin_cytopl"/>
    <property type="match status" value="3"/>
</dbReference>
<feature type="domain" description="Sema" evidence="16">
    <location>
        <begin position="56"/>
        <end position="544"/>
    </location>
</feature>
<dbReference type="SMART" id="SM00423">
    <property type="entry name" value="PSI"/>
    <property type="match status" value="3"/>
</dbReference>
<dbReference type="GO" id="GO:0008360">
    <property type="term" value="P:regulation of cell shape"/>
    <property type="evidence" value="ECO:0007669"/>
    <property type="project" value="TreeGrafter"/>
</dbReference>
<dbReference type="FunFam" id="2.60.40.10:FF:000868">
    <property type="entry name" value="Plexin D1"/>
    <property type="match status" value="1"/>
</dbReference>
<dbReference type="Pfam" id="PF01833">
    <property type="entry name" value="TIG"/>
    <property type="match status" value="3"/>
</dbReference>
<dbReference type="PROSITE" id="PS51004">
    <property type="entry name" value="SEMA"/>
    <property type="match status" value="1"/>
</dbReference>
<feature type="coiled-coil region" evidence="14">
    <location>
        <begin position="1404"/>
        <end position="1438"/>
    </location>
</feature>
<evidence type="ECO:0000256" key="13">
    <source>
        <dbReference type="PROSITE-ProRule" id="PRU00352"/>
    </source>
</evidence>
<keyword evidence="7" id="KW-0524">Neurogenesis</keyword>
<dbReference type="Pfam" id="PF24479">
    <property type="entry name" value="PSI_PlexinA-B"/>
    <property type="match status" value="1"/>
</dbReference>
<dbReference type="Gene3D" id="2.130.10.10">
    <property type="entry name" value="YVTN repeat-like/Quinoprotein amine dehydrogenase"/>
    <property type="match status" value="1"/>
</dbReference>
<dbReference type="InterPro" id="IPR002909">
    <property type="entry name" value="IPT_dom"/>
</dbReference>
<dbReference type="InterPro" id="IPR057533">
    <property type="entry name" value="PSI_Plexin-B"/>
</dbReference>
<dbReference type="OrthoDB" id="6510624at2759"/>
<feature type="compositionally biased region" description="Basic residues" evidence="15">
    <location>
        <begin position="2363"/>
        <end position="2378"/>
    </location>
</feature>
<evidence type="ECO:0000256" key="1">
    <source>
        <dbReference type="ARBA" id="ARBA00004251"/>
    </source>
</evidence>
<gene>
    <name evidence="18" type="primary">LOC113794156</name>
</gene>
<accession>A0A6P6Y4V1</accession>
<organism evidence="17 18">
    <name type="scientific">Dermatophagoides pteronyssinus</name>
    <name type="common">European house dust mite</name>
    <dbReference type="NCBI Taxonomy" id="6956"/>
    <lineage>
        <taxon>Eukaryota</taxon>
        <taxon>Metazoa</taxon>
        <taxon>Ecdysozoa</taxon>
        <taxon>Arthropoda</taxon>
        <taxon>Chelicerata</taxon>
        <taxon>Arachnida</taxon>
        <taxon>Acari</taxon>
        <taxon>Acariformes</taxon>
        <taxon>Sarcoptiformes</taxon>
        <taxon>Astigmata</taxon>
        <taxon>Psoroptidia</taxon>
        <taxon>Analgoidea</taxon>
        <taxon>Pyroglyphidae</taxon>
        <taxon>Dermatophagoidinae</taxon>
        <taxon>Dermatophagoides</taxon>
    </lineage>
</organism>
<evidence type="ECO:0000256" key="6">
    <source>
        <dbReference type="ARBA" id="ARBA00022737"/>
    </source>
</evidence>
<keyword evidence="3" id="KW-1003">Cell membrane</keyword>
<dbReference type="InParanoid" id="A0A6P6Y4V1"/>
<keyword evidence="4" id="KW-0812">Transmembrane</keyword>
<dbReference type="GO" id="GO:0005886">
    <property type="term" value="C:plasma membrane"/>
    <property type="evidence" value="ECO:0007669"/>
    <property type="project" value="UniProtKB-SubCell"/>
</dbReference>
<dbReference type="RefSeq" id="XP_027200051.1">
    <property type="nucleotide sequence ID" value="XM_027344250.1"/>
</dbReference>
<dbReference type="InterPro" id="IPR031148">
    <property type="entry name" value="Plexin"/>
</dbReference>
<proteinExistence type="inferred from homology"/>
<dbReference type="Proteomes" id="UP000515146">
    <property type="component" value="Unplaced"/>
</dbReference>
<keyword evidence="9" id="KW-0472">Membrane</keyword>
<dbReference type="FunFam" id="2.60.40.10:FF:000203">
    <property type="entry name" value="Plexin B2"/>
    <property type="match status" value="1"/>
</dbReference>
<dbReference type="GO" id="GO:0030334">
    <property type="term" value="P:regulation of cell migration"/>
    <property type="evidence" value="ECO:0007669"/>
    <property type="project" value="TreeGrafter"/>
</dbReference>
<dbReference type="SMART" id="SM00630">
    <property type="entry name" value="Sema"/>
    <property type="match status" value="1"/>
</dbReference>
<comment type="caution">
    <text evidence="13">Lacks conserved residue(s) required for the propagation of feature annotation.</text>
</comment>
<dbReference type="InterPro" id="IPR046800">
    <property type="entry name" value="Plexin_RBD"/>
</dbReference>
<feature type="compositionally biased region" description="Polar residues" evidence="15">
    <location>
        <begin position="1997"/>
        <end position="2008"/>
    </location>
</feature>
<dbReference type="CDD" id="cd11236">
    <property type="entry name" value="Sema_plexin_like"/>
    <property type="match status" value="1"/>
</dbReference>
<dbReference type="Pfam" id="PF17960">
    <property type="entry name" value="TIG_plexin"/>
    <property type="match status" value="1"/>
</dbReference>
<dbReference type="Pfam" id="PF01403">
    <property type="entry name" value="Sema"/>
    <property type="match status" value="1"/>
</dbReference>
<dbReference type="InterPro" id="IPR041019">
    <property type="entry name" value="TIG1_plexin"/>
</dbReference>
<dbReference type="InterPro" id="IPR041362">
    <property type="entry name" value="TIG2_plexin"/>
</dbReference>
<dbReference type="Gene3D" id="2.60.40.10">
    <property type="entry name" value="Immunoglobulins"/>
    <property type="match status" value="4"/>
</dbReference>
<dbReference type="Gene3D" id="1.10.506.10">
    <property type="entry name" value="GTPase Activation - p120gap, domain 1"/>
    <property type="match status" value="3"/>
</dbReference>
<dbReference type="SUPFAM" id="SSF101912">
    <property type="entry name" value="Sema domain"/>
    <property type="match status" value="1"/>
</dbReference>
<feature type="region of interest" description="Disordered" evidence="15">
    <location>
        <begin position="1873"/>
        <end position="1933"/>
    </location>
</feature>
<dbReference type="Pfam" id="PF20170">
    <property type="entry name" value="Plexin_RBD"/>
    <property type="match status" value="1"/>
</dbReference>
<evidence type="ECO:0000256" key="5">
    <source>
        <dbReference type="ARBA" id="ARBA00022729"/>
    </source>
</evidence>
<dbReference type="Pfam" id="PF18020">
    <property type="entry name" value="TIG_2"/>
    <property type="match status" value="1"/>
</dbReference>
<dbReference type="GO" id="GO:0007162">
    <property type="term" value="P:negative regulation of cell adhesion"/>
    <property type="evidence" value="ECO:0007669"/>
    <property type="project" value="TreeGrafter"/>
</dbReference>
<dbReference type="InterPro" id="IPR014756">
    <property type="entry name" value="Ig_E-set"/>
</dbReference>
<dbReference type="PANTHER" id="PTHR22625">
    <property type="entry name" value="PLEXIN"/>
    <property type="match status" value="1"/>
</dbReference>
<feature type="compositionally biased region" description="Low complexity" evidence="15">
    <location>
        <begin position="1873"/>
        <end position="1900"/>
    </location>
</feature>
<feature type="compositionally biased region" description="Low complexity" evidence="15">
    <location>
        <begin position="1910"/>
        <end position="1923"/>
    </location>
</feature>
<dbReference type="GO" id="GO:0017154">
    <property type="term" value="F:semaphorin receptor activity"/>
    <property type="evidence" value="ECO:0007669"/>
    <property type="project" value="InterPro"/>
</dbReference>
<evidence type="ECO:0000256" key="14">
    <source>
        <dbReference type="SAM" id="Coils"/>
    </source>
</evidence>